<dbReference type="Gene3D" id="3.30.200.20">
    <property type="entry name" value="Phosphorylase Kinase, domain 1"/>
    <property type="match status" value="1"/>
</dbReference>
<dbReference type="OrthoDB" id="5291879at2"/>
<reference evidence="3 4" key="1">
    <citation type="submission" date="2014-07" db="EMBL/GenBank/DDBJ databases">
        <title>Draft genome sequence of Thalassospira profundimaris PR54-5.</title>
        <authorList>
            <person name="Lai Q."/>
            <person name="Shao Z."/>
        </authorList>
    </citation>
    <scope>NUCLEOTIDE SEQUENCE [LARGE SCALE GENOMIC DNA]</scope>
    <source>
        <strain evidence="3 4">PR54-5</strain>
    </source>
</reference>
<evidence type="ECO:0000313" key="4">
    <source>
        <dbReference type="Proteomes" id="UP000252255"/>
    </source>
</evidence>
<dbReference type="Gene3D" id="3.90.1200.10">
    <property type="match status" value="1"/>
</dbReference>
<dbReference type="Proteomes" id="UP000252255">
    <property type="component" value="Unassembled WGS sequence"/>
</dbReference>
<dbReference type="EMBL" id="JPWI01000001">
    <property type="protein sequence ID" value="RCK48768.1"/>
    <property type="molecule type" value="Genomic_DNA"/>
</dbReference>
<dbReference type="InterPro" id="IPR016477">
    <property type="entry name" value="Fructo-/Ketosamine-3-kinase"/>
</dbReference>
<evidence type="ECO:0000256" key="2">
    <source>
        <dbReference type="PIRNR" id="PIRNR006221"/>
    </source>
</evidence>
<dbReference type="InterPro" id="IPR011009">
    <property type="entry name" value="Kinase-like_dom_sf"/>
</dbReference>
<dbReference type="GO" id="GO:0016301">
    <property type="term" value="F:kinase activity"/>
    <property type="evidence" value="ECO:0007669"/>
    <property type="project" value="UniProtKB-UniRule"/>
</dbReference>
<evidence type="ECO:0000256" key="1">
    <source>
        <dbReference type="ARBA" id="ARBA00009460"/>
    </source>
</evidence>
<gene>
    <name evidence="3" type="ORF">TH30_00035</name>
</gene>
<dbReference type="PIRSF" id="PIRSF006221">
    <property type="entry name" value="Ketosamine-3-kinase"/>
    <property type="match status" value="1"/>
</dbReference>
<accession>A0A367X520</accession>
<sequence>MNRNAITPLIKELTGQDIAHYRTLSGGSVANVVRVDLTDGRSLVIKQSSTTNTDLEIEARMLRYFARHSPIACPSVLYADHNCLVMDFIANDNQMTHMVQRDLATQLAAQHQVTSKSFGLEFDTLIGGLHQPNKESKSWIAFFGECRLRHMAHAARKEGKLSSAITTRIDRLIDRLDCHIEDKPAAVLLHGDLWGGNILCQNGHLTGLIDPAIYYGDREVELAFGTLFGHLGADFFDRYTEILPIESGFLEERRDLYNLYPLLVHVRLFGGSYVGAVENILARFGY</sequence>
<comment type="caution">
    <text evidence="3">The sequence shown here is derived from an EMBL/GenBank/DDBJ whole genome shotgun (WGS) entry which is preliminary data.</text>
</comment>
<protein>
    <submittedName>
        <fullName evidence="3">Fructosamine kinase</fullName>
    </submittedName>
</protein>
<dbReference type="SUPFAM" id="SSF56112">
    <property type="entry name" value="Protein kinase-like (PK-like)"/>
    <property type="match status" value="1"/>
</dbReference>
<dbReference type="PANTHER" id="PTHR12149:SF8">
    <property type="entry name" value="PROTEIN-RIBULOSAMINE 3-KINASE"/>
    <property type="match status" value="1"/>
</dbReference>
<dbReference type="PANTHER" id="PTHR12149">
    <property type="entry name" value="FRUCTOSAMINE 3 KINASE-RELATED PROTEIN"/>
    <property type="match status" value="1"/>
</dbReference>
<evidence type="ECO:0000313" key="3">
    <source>
        <dbReference type="EMBL" id="RCK48768.1"/>
    </source>
</evidence>
<keyword evidence="2" id="KW-0808">Transferase</keyword>
<comment type="similarity">
    <text evidence="1 2">Belongs to the fructosamine kinase family.</text>
</comment>
<organism evidence="3 4">
    <name type="scientific">Thalassospira profundimaris</name>
    <dbReference type="NCBI Taxonomy" id="502049"/>
    <lineage>
        <taxon>Bacteria</taxon>
        <taxon>Pseudomonadati</taxon>
        <taxon>Pseudomonadota</taxon>
        <taxon>Alphaproteobacteria</taxon>
        <taxon>Rhodospirillales</taxon>
        <taxon>Thalassospiraceae</taxon>
        <taxon>Thalassospira</taxon>
    </lineage>
</organism>
<dbReference type="Pfam" id="PF03881">
    <property type="entry name" value="Fructosamin_kin"/>
    <property type="match status" value="1"/>
</dbReference>
<dbReference type="AlphaFoldDB" id="A0A367X520"/>
<keyword evidence="2 3" id="KW-0418">Kinase</keyword>
<proteinExistence type="inferred from homology"/>
<dbReference type="RefSeq" id="WP_114096078.1">
    <property type="nucleotide sequence ID" value="NZ_JPWI01000001.1"/>
</dbReference>
<name>A0A367X520_9PROT</name>